<keyword evidence="5" id="KW-1185">Reference proteome</keyword>
<evidence type="ECO:0000313" key="6">
    <source>
        <dbReference type="Proteomes" id="UP000041595"/>
    </source>
</evidence>
<comment type="subcellular location">
    <subcellularLocation>
        <location evidence="1">Membrane</location>
        <topology evidence="1">Single-pass membrane protein</topology>
    </subcellularLocation>
</comment>
<dbReference type="InterPro" id="IPR045584">
    <property type="entry name" value="Pilin-like"/>
</dbReference>
<dbReference type="EMBL" id="CQEH01000011">
    <property type="protein sequence ID" value="CNL21366.1"/>
    <property type="molecule type" value="Genomic_DNA"/>
</dbReference>
<gene>
    <name evidence="3" type="ORF">ERS137965_01723</name>
    <name evidence="4" type="ORF">ERS137966_02574</name>
</gene>
<dbReference type="Gene3D" id="3.30.700.10">
    <property type="entry name" value="Glycoprotein, Type 4 Pilin"/>
    <property type="match status" value="1"/>
</dbReference>
<evidence type="ECO:0000313" key="4">
    <source>
        <dbReference type="EMBL" id="CNL21366.1"/>
    </source>
</evidence>
<dbReference type="AlphaFoldDB" id="A0A0T9TSL8"/>
<dbReference type="Pfam" id="PF07963">
    <property type="entry name" value="N_methyl"/>
    <property type="match status" value="1"/>
</dbReference>
<feature type="transmembrane region" description="Helical" evidence="2">
    <location>
        <begin position="23"/>
        <end position="43"/>
    </location>
</feature>
<reference evidence="3 6" key="1">
    <citation type="submission" date="2015-03" db="EMBL/GenBank/DDBJ databases">
        <authorList>
            <person name="Murphy D."/>
        </authorList>
    </citation>
    <scope>NUCLEOTIDE SEQUENCE [LARGE SCALE GENOMIC DNA]</scope>
    <source>
        <strain evidence="3 6">IP06005</strain>
    </source>
</reference>
<dbReference type="eggNOG" id="COG2165">
    <property type="taxonomic scope" value="Bacteria"/>
</dbReference>
<organism evidence="3 6">
    <name type="scientific">Yersinia aldovae</name>
    <dbReference type="NCBI Taxonomy" id="29483"/>
    <lineage>
        <taxon>Bacteria</taxon>
        <taxon>Pseudomonadati</taxon>
        <taxon>Pseudomonadota</taxon>
        <taxon>Gammaproteobacteria</taxon>
        <taxon>Enterobacterales</taxon>
        <taxon>Yersiniaceae</taxon>
        <taxon>Yersinia</taxon>
    </lineage>
</organism>
<dbReference type="NCBIfam" id="TIGR02532">
    <property type="entry name" value="IV_pilin_GFxxxE"/>
    <property type="match status" value="1"/>
</dbReference>
<dbReference type="NCBIfam" id="NF007800">
    <property type="entry name" value="PRK10506.1"/>
    <property type="match status" value="1"/>
</dbReference>
<name>A0A0T9TSL8_YERAL</name>
<keyword evidence="2" id="KW-0812">Transmembrane</keyword>
<dbReference type="RefSeq" id="WP_004702558.1">
    <property type="nucleotide sequence ID" value="NZ_CABHPY010000237.1"/>
</dbReference>
<evidence type="ECO:0000313" key="5">
    <source>
        <dbReference type="Proteomes" id="UP000038647"/>
    </source>
</evidence>
<reference evidence="4 5" key="2">
    <citation type="submission" date="2015-03" db="EMBL/GenBank/DDBJ databases">
        <authorList>
            <consortium name="Pathogen Informatics"/>
            <person name="Murphy D."/>
        </authorList>
    </citation>
    <scope>NUCLEOTIDE SEQUENCE [LARGE SCALE GENOMIC DNA]</scope>
    <source>
        <strain evidence="4 5">IP08791</strain>
    </source>
</reference>
<dbReference type="OrthoDB" id="7065799at2"/>
<dbReference type="EMBL" id="CQEJ01000008">
    <property type="protein sequence ID" value="CNK99916.1"/>
    <property type="molecule type" value="Genomic_DNA"/>
</dbReference>
<dbReference type="SUPFAM" id="SSF54523">
    <property type="entry name" value="Pili subunits"/>
    <property type="match status" value="1"/>
</dbReference>
<evidence type="ECO:0000313" key="3">
    <source>
        <dbReference type="EMBL" id="CNK99916.1"/>
    </source>
</evidence>
<sequence>MKTNIRLNRTPLTQGYSIVKQQGITLIELLLVIALVGSMAVWASQSWHHYRQRERLADSARQLLGFLTHLQAQAHRSNRTALLWVQQSGQGCLGSGDKPILPCSLTTNTVFTPPYPDVVISSLMQKEMGFYGVRNTAQAGSIILSNPVGRIRLVISARGRMRLCSEGKALGGIRLCQK</sequence>
<evidence type="ECO:0000256" key="2">
    <source>
        <dbReference type="SAM" id="Phobius"/>
    </source>
</evidence>
<dbReference type="InterPro" id="IPR012902">
    <property type="entry name" value="N_methyl_site"/>
</dbReference>
<dbReference type="GO" id="GO:0016020">
    <property type="term" value="C:membrane"/>
    <property type="evidence" value="ECO:0007669"/>
    <property type="project" value="UniProtKB-SubCell"/>
</dbReference>
<proteinExistence type="predicted"/>
<protein>
    <submittedName>
        <fullName evidence="3">Prepilin peptidase dependent protein A</fullName>
    </submittedName>
</protein>
<keyword evidence="2" id="KW-1133">Transmembrane helix</keyword>
<evidence type="ECO:0000256" key="1">
    <source>
        <dbReference type="ARBA" id="ARBA00004167"/>
    </source>
</evidence>
<dbReference type="STRING" id="1453495.AT01_1640"/>
<dbReference type="Proteomes" id="UP000041595">
    <property type="component" value="Unassembled WGS sequence"/>
</dbReference>
<accession>A0A0T9TSL8</accession>
<dbReference type="Proteomes" id="UP000038647">
    <property type="component" value="Unassembled WGS sequence"/>
</dbReference>
<keyword evidence="2" id="KW-0472">Membrane</keyword>